<dbReference type="RefSeq" id="XP_044718808.1">
    <property type="nucleotide sequence ID" value="XM_044865844.1"/>
</dbReference>
<sequence length="317" mass="35198">MASKEANSDKLTGWSAWGGEGQSGPKYIREYNVDDSSCDPVFEGHIELEELTYVNEALKSCHMPADSGIDHVGCNETAAASTTCTCGSLFAVTDRKIRDLCYNEHCEIRNQLADISSRLGALEAQLANTKPVCQECHSTKDRKRHAKQDPQQQRDQPPHGPAEQALDDEPRARRRSGGRHRKTCPEGASGAAKTVNKVKLSRVWLGNNQGSARHEYTLKGPREHGGGAGGLWRSETIGADTTLEGVHFALMTDVLFLEVEINGGSHFPITLQWNDETEAFEGQDMLREMNLLIGYDEMFEMLCNPYQACRDWRVCQV</sequence>
<keyword evidence="3" id="KW-1185">Reference proteome</keyword>
<dbReference type="EMBL" id="JAIZPD010000008">
    <property type="protein sequence ID" value="KAH0961295.1"/>
    <property type="molecule type" value="Genomic_DNA"/>
</dbReference>
<evidence type="ECO:0000256" key="1">
    <source>
        <dbReference type="SAM" id="MobiDB-lite"/>
    </source>
</evidence>
<dbReference type="AlphaFoldDB" id="A0A9P8SH93"/>
<name>A0A9P8SH93_9HYPO</name>
<feature type="region of interest" description="Disordered" evidence="1">
    <location>
        <begin position="137"/>
        <end position="192"/>
    </location>
</feature>
<dbReference type="OrthoDB" id="4929770at2759"/>
<evidence type="ECO:0000313" key="2">
    <source>
        <dbReference type="EMBL" id="KAH0961295.1"/>
    </source>
</evidence>
<organism evidence="2 3">
    <name type="scientific">Hirsutella rhossiliensis</name>
    <dbReference type="NCBI Taxonomy" id="111463"/>
    <lineage>
        <taxon>Eukaryota</taxon>
        <taxon>Fungi</taxon>
        <taxon>Dikarya</taxon>
        <taxon>Ascomycota</taxon>
        <taxon>Pezizomycotina</taxon>
        <taxon>Sordariomycetes</taxon>
        <taxon>Hypocreomycetidae</taxon>
        <taxon>Hypocreales</taxon>
        <taxon>Ophiocordycipitaceae</taxon>
        <taxon>Hirsutella</taxon>
    </lineage>
</organism>
<gene>
    <name evidence="2" type="ORF">HRG_07373</name>
</gene>
<protein>
    <submittedName>
        <fullName evidence="2">Uncharacterized protein</fullName>
    </submittedName>
</protein>
<evidence type="ECO:0000313" key="3">
    <source>
        <dbReference type="Proteomes" id="UP000824596"/>
    </source>
</evidence>
<comment type="caution">
    <text evidence="2">The sequence shown here is derived from an EMBL/GenBank/DDBJ whole genome shotgun (WGS) entry which is preliminary data.</text>
</comment>
<feature type="compositionally biased region" description="Basic residues" evidence="1">
    <location>
        <begin position="172"/>
        <end position="182"/>
    </location>
</feature>
<accession>A0A9P8SH93</accession>
<dbReference type="GeneID" id="68356502"/>
<dbReference type="Proteomes" id="UP000824596">
    <property type="component" value="Unassembled WGS sequence"/>
</dbReference>
<proteinExistence type="predicted"/>
<reference evidence="2" key="1">
    <citation type="submission" date="2021-09" db="EMBL/GenBank/DDBJ databases">
        <title>A high-quality genome of the endoparasitic fungus Hirsutella rhossiliensis with a comparison of Hirsutella genomes reveals transposable elements contributing to genome size variation.</title>
        <authorList>
            <person name="Lin R."/>
            <person name="Jiao Y."/>
            <person name="Sun X."/>
            <person name="Ling J."/>
            <person name="Xie B."/>
            <person name="Cheng X."/>
        </authorList>
    </citation>
    <scope>NUCLEOTIDE SEQUENCE</scope>
    <source>
        <strain evidence="2">HR02</strain>
    </source>
</reference>